<protein>
    <submittedName>
        <fullName evidence="2">Uncharacterized protein</fullName>
    </submittedName>
</protein>
<keyword evidence="3" id="KW-1185">Reference proteome</keyword>
<sequence length="204" mass="22072">MNPDSGARSPPDPPLDPDPGTNVLVLDRSTGAAEPPFQFPDAPVLDPSESHVLLISLTRSAKSCLETWDRQVGADPAEGVILCALPNGSDVDLPRSAFSAAFVNSPGALTPLGIRITERVDEWAERGRPIDVQFESISTLLQYVDIESAYRFLSQLTGRCTAANAIARYRLTPAAHDEETVEALSGLFDVVIDRDADGWSRRSR</sequence>
<dbReference type="EMBL" id="JBHSXL010000003">
    <property type="protein sequence ID" value="MFC6891713.1"/>
    <property type="molecule type" value="Genomic_DNA"/>
</dbReference>
<evidence type="ECO:0000256" key="1">
    <source>
        <dbReference type="SAM" id="MobiDB-lite"/>
    </source>
</evidence>
<organism evidence="2 3">
    <name type="scientific">Halopenitus salinus</name>
    <dbReference type="NCBI Taxonomy" id="1198295"/>
    <lineage>
        <taxon>Archaea</taxon>
        <taxon>Methanobacteriati</taxon>
        <taxon>Methanobacteriota</taxon>
        <taxon>Stenosarchaea group</taxon>
        <taxon>Halobacteria</taxon>
        <taxon>Halobacteriales</taxon>
        <taxon>Haloferacaceae</taxon>
        <taxon>Halopenitus</taxon>
    </lineage>
</organism>
<dbReference type="Proteomes" id="UP001596296">
    <property type="component" value="Unassembled WGS sequence"/>
</dbReference>
<evidence type="ECO:0000313" key="2">
    <source>
        <dbReference type="EMBL" id="MFC6891713.1"/>
    </source>
</evidence>
<dbReference type="InterPro" id="IPR055927">
    <property type="entry name" value="DUF7504"/>
</dbReference>
<evidence type="ECO:0000313" key="3">
    <source>
        <dbReference type="Proteomes" id="UP001596296"/>
    </source>
</evidence>
<dbReference type="RefSeq" id="WP_379740473.1">
    <property type="nucleotide sequence ID" value="NZ_JBHSVN010000001.1"/>
</dbReference>
<comment type="caution">
    <text evidence="2">The sequence shown here is derived from an EMBL/GenBank/DDBJ whole genome shotgun (WGS) entry which is preliminary data.</text>
</comment>
<dbReference type="AlphaFoldDB" id="A0ABD5URH3"/>
<gene>
    <name evidence="2" type="ORF">ACFQE9_03645</name>
</gene>
<name>A0ABD5URH3_9EURY</name>
<accession>A0ABD5URH3</accession>
<proteinExistence type="predicted"/>
<feature type="region of interest" description="Disordered" evidence="1">
    <location>
        <begin position="1"/>
        <end position="32"/>
    </location>
</feature>
<dbReference type="Pfam" id="PF24336">
    <property type="entry name" value="DUF7504"/>
    <property type="match status" value="1"/>
</dbReference>
<reference evidence="2 3" key="1">
    <citation type="journal article" date="2019" name="Int. J. Syst. Evol. Microbiol.">
        <title>The Global Catalogue of Microorganisms (GCM) 10K type strain sequencing project: providing services to taxonomists for standard genome sequencing and annotation.</title>
        <authorList>
            <consortium name="The Broad Institute Genomics Platform"/>
            <consortium name="The Broad Institute Genome Sequencing Center for Infectious Disease"/>
            <person name="Wu L."/>
            <person name="Ma J."/>
        </authorList>
    </citation>
    <scope>NUCLEOTIDE SEQUENCE [LARGE SCALE GENOMIC DNA]</scope>
    <source>
        <strain evidence="2 3">SKJ47</strain>
    </source>
</reference>